<feature type="region of interest" description="Disordered" evidence="1">
    <location>
        <begin position="1"/>
        <end position="47"/>
    </location>
</feature>
<reference evidence="2" key="1">
    <citation type="submission" date="2020-11" db="EMBL/GenBank/DDBJ databases">
        <authorList>
            <person name="Tran Van P."/>
        </authorList>
    </citation>
    <scope>NUCLEOTIDE SEQUENCE</scope>
</reference>
<feature type="non-terminal residue" evidence="2">
    <location>
        <position position="1"/>
    </location>
</feature>
<dbReference type="EMBL" id="CAJPEX010002565">
    <property type="protein sequence ID" value="CAG0921170.1"/>
    <property type="molecule type" value="Genomic_DNA"/>
</dbReference>
<dbReference type="Proteomes" id="UP000678499">
    <property type="component" value="Unassembled WGS sequence"/>
</dbReference>
<feature type="compositionally biased region" description="Polar residues" evidence="1">
    <location>
        <begin position="30"/>
        <end position="41"/>
    </location>
</feature>
<evidence type="ECO:0000256" key="1">
    <source>
        <dbReference type="SAM" id="MobiDB-lite"/>
    </source>
</evidence>
<accession>A0A7R9BSZ3</accession>
<dbReference type="AlphaFoldDB" id="A0A7R9BSZ3"/>
<dbReference type="EMBL" id="OA884602">
    <property type="protein sequence ID" value="CAD7281018.1"/>
    <property type="molecule type" value="Genomic_DNA"/>
</dbReference>
<name>A0A7R9BSZ3_9CRUS</name>
<evidence type="ECO:0000313" key="2">
    <source>
        <dbReference type="EMBL" id="CAD7281018.1"/>
    </source>
</evidence>
<gene>
    <name evidence="2" type="ORF">NMOB1V02_LOCUS8673</name>
</gene>
<organism evidence="2">
    <name type="scientific">Notodromas monacha</name>
    <dbReference type="NCBI Taxonomy" id="399045"/>
    <lineage>
        <taxon>Eukaryota</taxon>
        <taxon>Metazoa</taxon>
        <taxon>Ecdysozoa</taxon>
        <taxon>Arthropoda</taxon>
        <taxon>Crustacea</taxon>
        <taxon>Oligostraca</taxon>
        <taxon>Ostracoda</taxon>
        <taxon>Podocopa</taxon>
        <taxon>Podocopida</taxon>
        <taxon>Cypridocopina</taxon>
        <taxon>Cypridoidea</taxon>
        <taxon>Cyprididae</taxon>
        <taxon>Notodromas</taxon>
    </lineage>
</organism>
<sequence>MSKDPGSNKVSETPPGYDSPLAAARGVTQCAKTRSHPQSPGQRAADDRVVLSVSASSGLSRALASARIEHFRQYPFTDVRKLRGHAYILEQRSLQKKIPPSHDAECCDNNLGMISPDSSEVIDLRADGSSPPISNQLSISPVSTLHSPDPADYNLLPPDLFSGLMDLADIYAPDERVDVIVLNFGPVPNSFWGYLVPSCDAEKKGAFEDVLTSLPQMNGTWRLAKSLKFADRVMCRQGPNERVFRGTVISKKSESVVVFSEDYGCTLELSSAATVTEIDPSYSFPALILAFMEVPDVWLSTFRDEASASKKRGGKNPPDFSPEATVKGSITASGDGIFVDLGPRKGETRFRAMRWDECVEVSLKFNELGRRRRLLPGDVISAAVSCYTFPNPFVFCYAIGEVGMCADLTDALVGAAKLFEQN</sequence>
<protein>
    <submittedName>
        <fullName evidence="2">Uncharacterized protein</fullName>
    </submittedName>
</protein>
<proteinExistence type="predicted"/>
<keyword evidence="3" id="KW-1185">Reference proteome</keyword>
<evidence type="ECO:0000313" key="3">
    <source>
        <dbReference type="Proteomes" id="UP000678499"/>
    </source>
</evidence>